<proteinExistence type="predicted"/>
<evidence type="ECO:0000259" key="4">
    <source>
        <dbReference type="PROSITE" id="PS51371"/>
    </source>
</evidence>
<dbReference type="InterPro" id="IPR007055">
    <property type="entry name" value="BON_dom"/>
</dbReference>
<feature type="domain" description="CBS" evidence="4">
    <location>
        <begin position="94"/>
        <end position="149"/>
    </location>
</feature>
<name>A0A9X2PBF6_9HYPH</name>
<protein>
    <submittedName>
        <fullName evidence="5">CBS domain-containing protein</fullName>
    </submittedName>
</protein>
<dbReference type="InterPro" id="IPR017080">
    <property type="entry name" value="UCP036990_CBS_BON"/>
</dbReference>
<dbReference type="InterPro" id="IPR046342">
    <property type="entry name" value="CBS_dom_sf"/>
</dbReference>
<dbReference type="InterPro" id="IPR051257">
    <property type="entry name" value="Diverse_CBS-Domain"/>
</dbReference>
<feature type="domain" description="CBS" evidence="4">
    <location>
        <begin position="7"/>
        <end position="63"/>
    </location>
</feature>
<sequence>MKARDVMTAPVITAKPTDTVAQVAKTLLEHRIGGVPVVDDAGALIGIVSEGDLIRRIEAGTARRRSWWLEAMLDDATLELEYVKSHGRTASDVMRRSVVTATPDAPLHEIASLFEGHDIKRVPIVEDGRLVGIVSRSNLIQAVATPRAANLDIPVTDSAIRSRVMERLREQPWAHTWRLNITVDDGVVGLWGIANADAERHALRVVAETTPGVRAVQDHLIKEPPGGWA</sequence>
<reference evidence="5" key="1">
    <citation type="submission" date="2022-08" db="EMBL/GenBank/DDBJ databases">
        <authorList>
            <person name="Li F."/>
        </authorList>
    </citation>
    <scope>NUCLEOTIDE SEQUENCE</scope>
    <source>
        <strain evidence="5">MQZ15Z-1</strain>
    </source>
</reference>
<gene>
    <name evidence="5" type="ORF">NVS89_11380</name>
</gene>
<dbReference type="PROSITE" id="PS50914">
    <property type="entry name" value="BON"/>
    <property type="match status" value="1"/>
</dbReference>
<dbReference type="PIRSF" id="PIRSF036990">
    <property type="entry name" value="UCP036990_CBS_BON"/>
    <property type="match status" value="1"/>
</dbReference>
<feature type="domain" description="BON" evidence="3">
    <location>
        <begin position="156"/>
        <end position="224"/>
    </location>
</feature>
<dbReference type="Pfam" id="PF04972">
    <property type="entry name" value="BON"/>
    <property type="match status" value="1"/>
</dbReference>
<dbReference type="PROSITE" id="PS51371">
    <property type="entry name" value="CBS"/>
    <property type="match status" value="2"/>
</dbReference>
<dbReference type="Proteomes" id="UP001151088">
    <property type="component" value="Unassembled WGS sequence"/>
</dbReference>
<evidence type="ECO:0000313" key="6">
    <source>
        <dbReference type="Proteomes" id="UP001151088"/>
    </source>
</evidence>
<dbReference type="PANTHER" id="PTHR43080">
    <property type="entry name" value="CBS DOMAIN-CONTAINING PROTEIN CBSX3, MITOCHONDRIAL"/>
    <property type="match status" value="1"/>
</dbReference>
<evidence type="ECO:0000313" key="5">
    <source>
        <dbReference type="EMBL" id="MCS0495702.1"/>
    </source>
</evidence>
<dbReference type="InterPro" id="IPR000644">
    <property type="entry name" value="CBS_dom"/>
</dbReference>
<evidence type="ECO:0000256" key="2">
    <source>
        <dbReference type="PROSITE-ProRule" id="PRU00703"/>
    </source>
</evidence>
<keyword evidence="6" id="KW-1185">Reference proteome</keyword>
<dbReference type="PANTHER" id="PTHR43080:SF26">
    <property type="entry name" value="REGULATORY PROTEIN"/>
    <property type="match status" value="1"/>
</dbReference>
<dbReference type="EMBL" id="JANTHZ010000004">
    <property type="protein sequence ID" value="MCS0495702.1"/>
    <property type="molecule type" value="Genomic_DNA"/>
</dbReference>
<accession>A0A9X2PBF6</accession>
<dbReference type="CDD" id="cd04586">
    <property type="entry name" value="CBS_pair_BON_assoc"/>
    <property type="match status" value="1"/>
</dbReference>
<dbReference type="SMART" id="SM00116">
    <property type="entry name" value="CBS"/>
    <property type="match status" value="2"/>
</dbReference>
<evidence type="ECO:0000259" key="3">
    <source>
        <dbReference type="PROSITE" id="PS50914"/>
    </source>
</evidence>
<dbReference type="Gene3D" id="3.10.580.10">
    <property type="entry name" value="CBS-domain"/>
    <property type="match status" value="1"/>
</dbReference>
<dbReference type="AlphaFoldDB" id="A0A9X2PBF6"/>
<organism evidence="5 6">
    <name type="scientific">Ancylobacter mangrovi</name>
    <dbReference type="NCBI Taxonomy" id="2972472"/>
    <lineage>
        <taxon>Bacteria</taxon>
        <taxon>Pseudomonadati</taxon>
        <taxon>Pseudomonadota</taxon>
        <taxon>Alphaproteobacteria</taxon>
        <taxon>Hyphomicrobiales</taxon>
        <taxon>Xanthobacteraceae</taxon>
        <taxon>Ancylobacter</taxon>
    </lineage>
</organism>
<dbReference type="RefSeq" id="WP_258732868.1">
    <property type="nucleotide sequence ID" value="NZ_JANTHZ010000004.1"/>
</dbReference>
<dbReference type="Pfam" id="PF00571">
    <property type="entry name" value="CBS"/>
    <property type="match status" value="2"/>
</dbReference>
<keyword evidence="1 2" id="KW-0129">CBS domain</keyword>
<dbReference type="SUPFAM" id="SSF54631">
    <property type="entry name" value="CBS-domain pair"/>
    <property type="match status" value="1"/>
</dbReference>
<dbReference type="Gene3D" id="3.30.1340.30">
    <property type="match status" value="1"/>
</dbReference>
<evidence type="ECO:0000256" key="1">
    <source>
        <dbReference type="ARBA" id="ARBA00023122"/>
    </source>
</evidence>
<comment type="caution">
    <text evidence="5">The sequence shown here is derived from an EMBL/GenBank/DDBJ whole genome shotgun (WGS) entry which is preliminary data.</text>
</comment>